<organism evidence="1 2">
    <name type="scientific">Nguyenibacter vanlangensis</name>
    <dbReference type="NCBI Taxonomy" id="1216886"/>
    <lineage>
        <taxon>Bacteria</taxon>
        <taxon>Pseudomonadati</taxon>
        <taxon>Pseudomonadota</taxon>
        <taxon>Alphaproteobacteria</taxon>
        <taxon>Acetobacterales</taxon>
        <taxon>Acetobacteraceae</taxon>
        <taxon>Nguyenibacter</taxon>
    </lineage>
</organism>
<dbReference type="AlphaFoldDB" id="A0A7Y7M5P6"/>
<dbReference type="Proteomes" id="UP000534870">
    <property type="component" value="Unassembled WGS sequence"/>
</dbReference>
<comment type="caution">
    <text evidence="1">The sequence shown here is derived from an EMBL/GenBank/DDBJ whole genome shotgun (WGS) entry which is preliminary data.</text>
</comment>
<accession>A0A7Y7M5P6</accession>
<dbReference type="RefSeq" id="WP_176638861.1">
    <property type="nucleotide sequence ID" value="NZ_JABXXP010000015.1"/>
</dbReference>
<protein>
    <submittedName>
        <fullName evidence="1">Uncharacterized protein</fullName>
    </submittedName>
</protein>
<name>A0A7Y7M5P6_9PROT</name>
<evidence type="ECO:0000313" key="1">
    <source>
        <dbReference type="EMBL" id="NVN10074.1"/>
    </source>
</evidence>
<proteinExistence type="predicted"/>
<sequence>MTNYQDKLKEVIGWIISPPPQTTDGGVAEGVGFDNPLVPPGYEPLRSGMPMVNEIAVGRYVCLALIREKFALAGDAVITVKSIVTERQRGECRQGEHHSYSGSAEVSESKGARVDGVRASLVHSHNGEVRRVHFHFGVLTPSAARFIRKSRGFEDAENIRLERQLGHSRSIDLHNVEYLPGEADRIVDGTRMDHIPALHLIDIMVSLSNQSTKTDVDNMTAVFHRYVDPRYAFHIITSDDGTIAVSQDQSTVSHIRFERSV</sequence>
<evidence type="ECO:0000313" key="2">
    <source>
        <dbReference type="Proteomes" id="UP000534870"/>
    </source>
</evidence>
<reference evidence="1 2" key="1">
    <citation type="submission" date="2020-06" db="EMBL/GenBank/DDBJ databases">
        <title>Description of novel acetic acid bacteria.</title>
        <authorList>
            <person name="Sombolestani A."/>
        </authorList>
    </citation>
    <scope>NUCLEOTIDE SEQUENCE [LARGE SCALE GENOMIC DNA]</scope>
    <source>
        <strain evidence="1 2">LMG 31431</strain>
    </source>
</reference>
<gene>
    <name evidence="1" type="ORF">HUK84_02730</name>
</gene>
<dbReference type="EMBL" id="JABXXP010000015">
    <property type="protein sequence ID" value="NVN10074.1"/>
    <property type="molecule type" value="Genomic_DNA"/>
</dbReference>